<dbReference type="RefSeq" id="WP_126699921.1">
    <property type="nucleotide sequence ID" value="NZ_RWKW01000035.1"/>
</dbReference>
<name>A0A3R9Y8E3_9HYPH</name>
<dbReference type="Proteomes" id="UP000278398">
    <property type="component" value="Unassembled WGS sequence"/>
</dbReference>
<gene>
    <name evidence="1" type="ORF">EJC49_10725</name>
</gene>
<keyword evidence="2" id="KW-1185">Reference proteome</keyword>
<organism evidence="1 2">
    <name type="scientific">Aquibium carbonis</name>
    <dbReference type="NCBI Taxonomy" id="2495581"/>
    <lineage>
        <taxon>Bacteria</taxon>
        <taxon>Pseudomonadati</taxon>
        <taxon>Pseudomonadota</taxon>
        <taxon>Alphaproteobacteria</taxon>
        <taxon>Hyphomicrobiales</taxon>
        <taxon>Phyllobacteriaceae</taxon>
        <taxon>Aquibium</taxon>
    </lineage>
</organism>
<dbReference type="AlphaFoldDB" id="A0A3R9Y8E3"/>
<comment type="caution">
    <text evidence="1">The sequence shown here is derived from an EMBL/GenBank/DDBJ whole genome shotgun (WGS) entry which is preliminary data.</text>
</comment>
<proteinExistence type="predicted"/>
<evidence type="ECO:0000313" key="2">
    <source>
        <dbReference type="Proteomes" id="UP000278398"/>
    </source>
</evidence>
<protein>
    <submittedName>
        <fullName evidence="1">Uncharacterized protein</fullName>
    </submittedName>
</protein>
<evidence type="ECO:0000313" key="1">
    <source>
        <dbReference type="EMBL" id="RST86450.1"/>
    </source>
</evidence>
<sequence length="83" mass="8961">MSARDPDGLSTTPRLLDAHALERVSPLPPPDEVFADWLLSVPHGADLAADARRQVELIDARGVTHPDVACLRMLLVAVAEDAR</sequence>
<dbReference type="EMBL" id="RWKW01000035">
    <property type="protein sequence ID" value="RST86450.1"/>
    <property type="molecule type" value="Genomic_DNA"/>
</dbReference>
<dbReference type="OrthoDB" id="8098377at2"/>
<reference evidence="1 2" key="1">
    <citation type="submission" date="2018-12" db="EMBL/GenBank/DDBJ databases">
        <title>Mesorhizobium carbonis sp. nov., isolated from coal mine water.</title>
        <authorList>
            <person name="Xin W."/>
            <person name="Xu Z."/>
            <person name="Xiang F."/>
            <person name="Zhang J."/>
            <person name="Xi L."/>
            <person name="Liu J."/>
        </authorList>
    </citation>
    <scope>NUCLEOTIDE SEQUENCE [LARGE SCALE GENOMIC DNA]</scope>
    <source>
        <strain evidence="1 2">B2.3</strain>
    </source>
</reference>
<accession>A0A3R9Y8E3</accession>